<keyword evidence="3" id="KW-0808">Transferase</keyword>
<dbReference type="Pfam" id="PF18818">
    <property type="entry name" value="MPTase-PolyVal"/>
    <property type="match status" value="1"/>
</dbReference>
<name>A0A2X1C3S7_BREDI</name>
<dbReference type="InterPro" id="IPR041459">
    <property type="entry name" value="MPTase-PolyVal"/>
</dbReference>
<dbReference type="EC" id="2.7.7.-" evidence="3"/>
<proteinExistence type="predicted"/>
<sequence length="302" mass="32999">MSRPSPSARPDPHAEITALILADLEAGVRPWTRPWSTGGAVSRPLRHDGRPYHGVNVLTLWAQAGRRGYSRPHWMTFRQGLALGGAVRKGERGVSVVYAATLARPGDADADAAPGADRADDTPRSGRFLKRYTVFNIDQIDGLEDRYPGPVERPAVHRIATAEAWLAATGAEIRIGGDVACYRPDADTVHMPHIDAFADAEAYYAVLAHELIHWTGHRNRLDRDLSLGRFGDEAYAREELVAELGAAFVCADLGLTLEPRPDHARYIASWLRVLRGETRFIAAAAAHAERAVALLATFQPPP</sequence>
<organism evidence="3 4">
    <name type="scientific">Brevundimonas diminuta</name>
    <name type="common">Pseudomonas diminuta</name>
    <dbReference type="NCBI Taxonomy" id="293"/>
    <lineage>
        <taxon>Bacteria</taxon>
        <taxon>Pseudomonadati</taxon>
        <taxon>Pseudomonadota</taxon>
        <taxon>Alphaproteobacteria</taxon>
        <taxon>Caulobacterales</taxon>
        <taxon>Caulobacteraceae</taxon>
        <taxon>Brevundimonas</taxon>
    </lineage>
</organism>
<dbReference type="EMBL" id="UAQM01000002">
    <property type="protein sequence ID" value="SPU43025.1"/>
    <property type="molecule type" value="Genomic_DNA"/>
</dbReference>
<dbReference type="InterPro" id="IPR017113">
    <property type="entry name" value="Antirestriction_ArdC"/>
</dbReference>
<accession>A0A2X1C3S7</accession>
<dbReference type="InterPro" id="IPR013610">
    <property type="entry name" value="ArdC_N"/>
</dbReference>
<evidence type="ECO:0000259" key="1">
    <source>
        <dbReference type="Pfam" id="PF08401"/>
    </source>
</evidence>
<evidence type="ECO:0000313" key="4">
    <source>
        <dbReference type="Proteomes" id="UP000250358"/>
    </source>
</evidence>
<dbReference type="RefSeq" id="WP_128115274.1">
    <property type="nucleotide sequence ID" value="NZ_UAQM01000002.1"/>
</dbReference>
<dbReference type="PIRSF" id="PIRSF037112">
    <property type="entry name" value="Antirestriction_ArdC"/>
    <property type="match status" value="1"/>
</dbReference>
<dbReference type="GO" id="GO:0003697">
    <property type="term" value="F:single-stranded DNA binding"/>
    <property type="evidence" value="ECO:0007669"/>
    <property type="project" value="InterPro"/>
</dbReference>
<evidence type="ECO:0000259" key="2">
    <source>
        <dbReference type="Pfam" id="PF18818"/>
    </source>
</evidence>
<gene>
    <name evidence="3" type="primary">traC_1</name>
    <name evidence="3" type="ORF">NCTC11165_00991</name>
</gene>
<protein>
    <submittedName>
        <fullName evidence="3">DNA primase TraC</fullName>
        <ecNumber evidence="3">2.7.7.-</ecNumber>
    </submittedName>
</protein>
<evidence type="ECO:0000313" key="3">
    <source>
        <dbReference type="EMBL" id="SPU43025.1"/>
    </source>
</evidence>
<dbReference type="AlphaFoldDB" id="A0A2X1C3S7"/>
<feature type="domain" description="N-terminal" evidence="1">
    <location>
        <begin position="13"/>
        <end position="135"/>
    </location>
</feature>
<feature type="domain" description="Polyvalent protein metallopeptidase" evidence="2">
    <location>
        <begin position="161"/>
        <end position="287"/>
    </location>
</feature>
<dbReference type="Pfam" id="PF08401">
    <property type="entry name" value="ArdcN"/>
    <property type="match status" value="1"/>
</dbReference>
<reference evidence="3 4" key="1">
    <citation type="submission" date="2018-06" db="EMBL/GenBank/DDBJ databases">
        <authorList>
            <consortium name="Pathogen Informatics"/>
            <person name="Doyle S."/>
        </authorList>
    </citation>
    <scope>NUCLEOTIDE SEQUENCE [LARGE SCALE GENOMIC DNA]</scope>
    <source>
        <strain evidence="3 4">NCTC11165</strain>
    </source>
</reference>
<dbReference type="Proteomes" id="UP000250358">
    <property type="component" value="Unassembled WGS sequence"/>
</dbReference>
<keyword evidence="3" id="KW-0548">Nucleotidyltransferase</keyword>
<dbReference type="GO" id="GO:0016779">
    <property type="term" value="F:nucleotidyltransferase activity"/>
    <property type="evidence" value="ECO:0007669"/>
    <property type="project" value="UniProtKB-KW"/>
</dbReference>